<dbReference type="CDD" id="cd03767">
    <property type="entry name" value="SR_Res_par"/>
    <property type="match status" value="1"/>
</dbReference>
<dbReference type="InterPro" id="IPR006119">
    <property type="entry name" value="Resolv_N"/>
</dbReference>
<keyword evidence="3" id="KW-0233">DNA recombination</keyword>
<dbReference type="Proteomes" id="UP000514462">
    <property type="component" value="Chromosome"/>
</dbReference>
<dbReference type="GO" id="GO:0015074">
    <property type="term" value="P:DNA integration"/>
    <property type="evidence" value="ECO:0007669"/>
    <property type="project" value="UniProtKB-KW"/>
</dbReference>
<dbReference type="GO" id="GO:0000150">
    <property type="term" value="F:DNA strand exchange activity"/>
    <property type="evidence" value="ECO:0007669"/>
    <property type="project" value="InterPro"/>
</dbReference>
<dbReference type="GO" id="GO:0003677">
    <property type="term" value="F:DNA binding"/>
    <property type="evidence" value="ECO:0007669"/>
    <property type="project" value="UniProtKB-KW"/>
</dbReference>
<evidence type="ECO:0000256" key="1">
    <source>
        <dbReference type="ARBA" id="ARBA00022908"/>
    </source>
</evidence>
<keyword evidence="1" id="KW-0229">DNA integration</keyword>
<evidence type="ECO:0000313" key="8">
    <source>
        <dbReference type="Proteomes" id="UP000514462"/>
    </source>
</evidence>
<evidence type="ECO:0000256" key="2">
    <source>
        <dbReference type="ARBA" id="ARBA00023125"/>
    </source>
</evidence>
<name>A0AAP9QYT2_KLEAE</name>
<evidence type="ECO:0000256" key="3">
    <source>
        <dbReference type="ARBA" id="ARBA00023172"/>
    </source>
</evidence>
<organism evidence="7 8">
    <name type="scientific">Klebsiella aerogenes</name>
    <name type="common">Enterobacter aerogenes</name>
    <dbReference type="NCBI Taxonomy" id="548"/>
    <lineage>
        <taxon>Bacteria</taxon>
        <taxon>Pseudomonadati</taxon>
        <taxon>Pseudomonadota</taxon>
        <taxon>Gammaproteobacteria</taxon>
        <taxon>Enterobacterales</taxon>
        <taxon>Enterobacteriaceae</taxon>
        <taxon>Klebsiella/Raoultella group</taxon>
        <taxon>Klebsiella</taxon>
    </lineage>
</organism>
<dbReference type="InterPro" id="IPR006118">
    <property type="entry name" value="Recombinase_CS"/>
</dbReference>
<proteinExistence type="predicted"/>
<evidence type="ECO:0000259" key="6">
    <source>
        <dbReference type="PROSITE" id="PS51736"/>
    </source>
</evidence>
<sequence length="205" mass="22794">MTTRVYAYLRASTKEQDANRASEAVYAFAADKGLKVSTAFIENESGASLKRPELFRLLEVAQEGDILLVEQVDRLSRLNSEDWQKLRGTIQAKGIRVVALDLPTSHMLIQTGDEFTSRMLDAVNGMMLDMLAAIARKDYEDRKRRQAEGIKAAKESGAYKGRQVNHKLHEQVKALYAAGKNKSEIHRLTGAARTTINTILSAPSD</sequence>
<evidence type="ECO:0000313" key="7">
    <source>
        <dbReference type="EMBL" id="QMR41310.1"/>
    </source>
</evidence>
<dbReference type="FunFam" id="3.40.50.1390:FF:000010">
    <property type="entry name" value="Recombinase resolvase family"/>
    <property type="match status" value="1"/>
</dbReference>
<dbReference type="Gene3D" id="3.40.50.1390">
    <property type="entry name" value="Resolvase, N-terminal catalytic domain"/>
    <property type="match status" value="1"/>
</dbReference>
<gene>
    <name evidence="7" type="ORF">HV331_18230</name>
</gene>
<keyword evidence="2" id="KW-0238">DNA-binding</keyword>
<dbReference type="EMBL" id="CP055904">
    <property type="protein sequence ID" value="QMR41310.1"/>
    <property type="molecule type" value="Genomic_DNA"/>
</dbReference>
<dbReference type="InterPro" id="IPR036162">
    <property type="entry name" value="Resolvase-like_N_sf"/>
</dbReference>
<dbReference type="AlphaFoldDB" id="A0AAP9QYT2"/>
<evidence type="ECO:0000256" key="4">
    <source>
        <dbReference type="PIRSR" id="PIRSR606118-50"/>
    </source>
</evidence>
<dbReference type="PROSITE" id="PS00397">
    <property type="entry name" value="RECOMBINASES_1"/>
    <property type="match status" value="1"/>
</dbReference>
<reference evidence="8" key="1">
    <citation type="submission" date="2020-06" db="EMBL/GenBank/DDBJ databases">
        <title>REHAB project genomes.</title>
        <authorList>
            <person name="Shaw L.P."/>
        </authorList>
    </citation>
    <scope>NUCLEOTIDE SEQUENCE [LARGE SCALE GENOMIC DNA]</scope>
    <source>
        <strain evidence="8">RHBSTW-00938</strain>
    </source>
</reference>
<dbReference type="SUPFAM" id="SSF53041">
    <property type="entry name" value="Resolvase-like"/>
    <property type="match status" value="1"/>
</dbReference>
<dbReference type="SMART" id="SM00857">
    <property type="entry name" value="Resolvase"/>
    <property type="match status" value="1"/>
</dbReference>
<dbReference type="PANTHER" id="PTHR30461:SF25">
    <property type="entry name" value="RESOLVASE-RELATED"/>
    <property type="match status" value="1"/>
</dbReference>
<evidence type="ECO:0000256" key="5">
    <source>
        <dbReference type="PROSITE-ProRule" id="PRU10137"/>
    </source>
</evidence>
<dbReference type="InterPro" id="IPR050639">
    <property type="entry name" value="SSR_resolvase"/>
</dbReference>
<dbReference type="Pfam" id="PF00239">
    <property type="entry name" value="Resolvase"/>
    <property type="match status" value="1"/>
</dbReference>
<protein>
    <submittedName>
        <fullName evidence="7">Recombinase family protein</fullName>
    </submittedName>
</protein>
<dbReference type="PROSITE" id="PS00398">
    <property type="entry name" value="RECOMBINASES_2"/>
    <property type="match status" value="1"/>
</dbReference>
<feature type="domain" description="Resolvase/invertase-type recombinase catalytic" evidence="6">
    <location>
        <begin position="4"/>
        <end position="157"/>
    </location>
</feature>
<feature type="active site" description="O-(5'-phospho-DNA)-serine intermediate" evidence="4 5">
    <location>
        <position position="12"/>
    </location>
</feature>
<dbReference type="PROSITE" id="PS51736">
    <property type="entry name" value="RECOMBINASES_3"/>
    <property type="match status" value="1"/>
</dbReference>
<dbReference type="PANTHER" id="PTHR30461">
    <property type="entry name" value="DNA-INVERTASE FROM LAMBDOID PROPHAGE"/>
    <property type="match status" value="1"/>
</dbReference>
<accession>A0AAP9QYT2</accession>
<dbReference type="RefSeq" id="WP_182014553.1">
    <property type="nucleotide sequence ID" value="NZ_CP055904.1"/>
</dbReference>